<dbReference type="SUPFAM" id="SSF55083">
    <property type="entry name" value="6-hydroxymethyl-7,8-dihydropterin pyrophosphokinase, HPPK"/>
    <property type="match status" value="1"/>
</dbReference>
<dbReference type="GO" id="GO:0003848">
    <property type="term" value="F:2-amino-4-hydroxy-6-hydroxymethyldihydropteridine diphosphokinase activity"/>
    <property type="evidence" value="ECO:0007669"/>
    <property type="project" value="UniProtKB-EC"/>
</dbReference>
<dbReference type="InterPro" id="IPR000550">
    <property type="entry name" value="Hppk"/>
</dbReference>
<reference evidence="14 15" key="1">
    <citation type="submission" date="2018-08" db="EMBL/GenBank/DDBJ databases">
        <title>Genome sequencing of Agrobacterium vitis strain ICMP 10754.</title>
        <authorList>
            <person name="Visnovsky S.B."/>
            <person name="Pitman A.R."/>
        </authorList>
    </citation>
    <scope>NUCLEOTIDE SEQUENCE [LARGE SCALE GENOMIC DNA]</scope>
    <source>
        <strain evidence="14 15">ICMP 10754</strain>
    </source>
</reference>
<comment type="caution">
    <text evidence="14">The sequence shown here is derived from an EMBL/GenBank/DDBJ whole genome shotgun (WGS) entry which is preliminary data.</text>
</comment>
<evidence type="ECO:0000313" key="14">
    <source>
        <dbReference type="EMBL" id="KAA3525870.1"/>
    </source>
</evidence>
<dbReference type="GO" id="GO:0046654">
    <property type="term" value="P:tetrahydrofolate biosynthetic process"/>
    <property type="evidence" value="ECO:0007669"/>
    <property type="project" value="UniProtKB-UniPathway"/>
</dbReference>
<feature type="domain" description="7,8-dihydro-6-hydroxymethylpterin-pyrophosphokinase" evidence="13">
    <location>
        <begin position="101"/>
        <end position="112"/>
    </location>
</feature>
<name>A0A368NW70_AGRVI</name>
<dbReference type="GO" id="GO:0016301">
    <property type="term" value="F:kinase activity"/>
    <property type="evidence" value="ECO:0007669"/>
    <property type="project" value="UniProtKB-KW"/>
</dbReference>
<evidence type="ECO:0000256" key="11">
    <source>
        <dbReference type="ARBA" id="ARBA00029766"/>
    </source>
</evidence>
<dbReference type="PROSITE" id="PS00794">
    <property type="entry name" value="HPPK"/>
    <property type="match status" value="1"/>
</dbReference>
<evidence type="ECO:0000256" key="9">
    <source>
        <dbReference type="ARBA" id="ARBA00022909"/>
    </source>
</evidence>
<evidence type="ECO:0000256" key="7">
    <source>
        <dbReference type="ARBA" id="ARBA00022777"/>
    </source>
</evidence>
<dbReference type="Pfam" id="PF01288">
    <property type="entry name" value="HPPK"/>
    <property type="match status" value="1"/>
</dbReference>
<dbReference type="GO" id="GO:0005524">
    <property type="term" value="F:ATP binding"/>
    <property type="evidence" value="ECO:0007669"/>
    <property type="project" value="UniProtKB-KW"/>
</dbReference>
<evidence type="ECO:0000256" key="3">
    <source>
        <dbReference type="ARBA" id="ARBA00013253"/>
    </source>
</evidence>
<dbReference type="CDD" id="cd00483">
    <property type="entry name" value="HPPK"/>
    <property type="match status" value="1"/>
</dbReference>
<keyword evidence="5 14" id="KW-0808">Transferase</keyword>
<gene>
    <name evidence="14" type="primary">folK</name>
    <name evidence="14" type="ORF">DXT89_17655</name>
</gene>
<dbReference type="EMBL" id="QUSG01000009">
    <property type="protein sequence ID" value="KAA3525870.1"/>
    <property type="molecule type" value="Genomic_DNA"/>
</dbReference>
<dbReference type="GO" id="GO:0046656">
    <property type="term" value="P:folic acid biosynthetic process"/>
    <property type="evidence" value="ECO:0007669"/>
    <property type="project" value="UniProtKB-KW"/>
</dbReference>
<dbReference type="OrthoDB" id="9808041at2"/>
<dbReference type="PANTHER" id="PTHR43071">
    <property type="entry name" value="2-AMINO-4-HYDROXY-6-HYDROXYMETHYLDIHYDROPTERIDINE PYROPHOSPHOKINASE"/>
    <property type="match status" value="1"/>
</dbReference>
<evidence type="ECO:0000256" key="12">
    <source>
        <dbReference type="ARBA" id="ARBA00033413"/>
    </source>
</evidence>
<evidence type="ECO:0000256" key="4">
    <source>
        <dbReference type="ARBA" id="ARBA00016218"/>
    </source>
</evidence>
<dbReference type="NCBIfam" id="TIGR01498">
    <property type="entry name" value="folK"/>
    <property type="match status" value="1"/>
</dbReference>
<dbReference type="AlphaFoldDB" id="A0A368NW70"/>
<keyword evidence="6" id="KW-0547">Nucleotide-binding</keyword>
<dbReference type="InterPro" id="IPR035907">
    <property type="entry name" value="Hppk_sf"/>
</dbReference>
<evidence type="ECO:0000256" key="10">
    <source>
        <dbReference type="ARBA" id="ARBA00029409"/>
    </source>
</evidence>
<dbReference type="Proteomes" id="UP000436911">
    <property type="component" value="Unassembled WGS sequence"/>
</dbReference>
<accession>A0A368NW70</accession>
<proteinExistence type="inferred from homology"/>
<keyword evidence="8" id="KW-0067">ATP-binding</keyword>
<comment type="similarity">
    <text evidence="2">Belongs to the HPPK family.</text>
</comment>
<evidence type="ECO:0000256" key="8">
    <source>
        <dbReference type="ARBA" id="ARBA00022840"/>
    </source>
</evidence>
<evidence type="ECO:0000256" key="6">
    <source>
        <dbReference type="ARBA" id="ARBA00022741"/>
    </source>
</evidence>
<comment type="function">
    <text evidence="10">Catalyzes the transfer of pyrophosphate from adenosine triphosphate (ATP) to 6-hydroxymethyl-7,8-dihydropterin, an enzymatic step in folate biosynthesis pathway.</text>
</comment>
<protein>
    <recommendedName>
        <fullName evidence="4">2-amino-4-hydroxy-6-hydroxymethyldihydropteridine pyrophosphokinase</fullName>
        <ecNumber evidence="3">2.7.6.3</ecNumber>
    </recommendedName>
    <alternativeName>
        <fullName evidence="11">6-hydroxymethyl-7,8-dihydropterin pyrophosphokinase</fullName>
    </alternativeName>
    <alternativeName>
        <fullName evidence="12">7,8-dihydro-6-hydroxymethylpterin-pyrophosphokinase</fullName>
    </alternativeName>
</protein>
<evidence type="ECO:0000256" key="2">
    <source>
        <dbReference type="ARBA" id="ARBA00005810"/>
    </source>
</evidence>
<keyword evidence="9" id="KW-0289">Folate biosynthesis</keyword>
<comment type="pathway">
    <text evidence="1">Cofactor biosynthesis; tetrahydrofolate biosynthesis; 2-amino-4-hydroxy-6-hydroxymethyl-7,8-dihydropteridine diphosphate from 7,8-dihydroneopterin triphosphate: step 4/4.</text>
</comment>
<sequence length="180" mass="20090">MSRFPLTIIDKRAPVIAALGLGGNIGDPAHAMAAALKALDERPDCTVLAVSRLYRTPPWGKLDQADFFNSCALVRTTLPPSALLSVCLELERVMKRERRERWGPRTLDIDILLYGDQTIEEDHLSIPHPRMVQRAFVLQPLCDIGSDLVVEGRSVADWLGQADAHDIVVADTDPLWWKRT</sequence>
<evidence type="ECO:0000256" key="1">
    <source>
        <dbReference type="ARBA" id="ARBA00005051"/>
    </source>
</evidence>
<keyword evidence="7 14" id="KW-0418">Kinase</keyword>
<dbReference type="Gene3D" id="3.30.70.560">
    <property type="entry name" value="7,8-Dihydro-6-hydroxymethylpterin-pyrophosphokinase HPPK"/>
    <property type="match status" value="1"/>
</dbReference>
<dbReference type="EC" id="2.7.6.3" evidence="3"/>
<evidence type="ECO:0000313" key="15">
    <source>
        <dbReference type="Proteomes" id="UP000436911"/>
    </source>
</evidence>
<organism evidence="14 15">
    <name type="scientific">Agrobacterium vitis</name>
    <name type="common">Rhizobium vitis</name>
    <dbReference type="NCBI Taxonomy" id="373"/>
    <lineage>
        <taxon>Bacteria</taxon>
        <taxon>Pseudomonadati</taxon>
        <taxon>Pseudomonadota</taxon>
        <taxon>Alphaproteobacteria</taxon>
        <taxon>Hyphomicrobiales</taxon>
        <taxon>Rhizobiaceae</taxon>
        <taxon>Rhizobium/Agrobacterium group</taxon>
        <taxon>Agrobacterium</taxon>
    </lineage>
</organism>
<dbReference type="PANTHER" id="PTHR43071:SF1">
    <property type="entry name" value="2-AMINO-4-HYDROXY-6-HYDROXYMETHYLDIHYDROPTERIDINE PYROPHOSPHOKINASE"/>
    <property type="match status" value="1"/>
</dbReference>
<evidence type="ECO:0000259" key="13">
    <source>
        <dbReference type="PROSITE" id="PS00794"/>
    </source>
</evidence>
<dbReference type="UniPathway" id="UPA00077">
    <property type="reaction ID" value="UER00155"/>
</dbReference>
<evidence type="ECO:0000256" key="5">
    <source>
        <dbReference type="ARBA" id="ARBA00022679"/>
    </source>
</evidence>